<protein>
    <submittedName>
        <fullName evidence="1">Uncharacterized protein</fullName>
    </submittedName>
</protein>
<dbReference type="EMBL" id="CANL01000034">
    <property type="protein sequence ID" value="CCM64417.1"/>
    <property type="molecule type" value="Genomic_DNA"/>
</dbReference>
<sequence>MRVAGIQLAWFGQSIISSQTARGGVANRWVTVKSIKAMQQGTHTPITSVAKGGPMPGSSEKLEDPMAGRSVLVAGATGGRGYPHACDAAIQAAIEHAGKLDVVVNAGAVGCPSRTGPRSASGRQRAGPRAVCARRTGARRGRAGTSVAELADAPLAALLA</sequence>
<dbReference type="HOGENOM" id="CLU_1649028_0_0_11"/>
<dbReference type="STRING" id="1229780.BN381_40031"/>
<evidence type="ECO:0000313" key="2">
    <source>
        <dbReference type="Proteomes" id="UP000018291"/>
    </source>
</evidence>
<proteinExistence type="predicted"/>
<accession>R4Z6C6</accession>
<dbReference type="Proteomes" id="UP000018291">
    <property type="component" value="Unassembled WGS sequence"/>
</dbReference>
<comment type="caution">
    <text evidence="1">The sequence shown here is derived from an EMBL/GenBank/DDBJ whole genome shotgun (WGS) entry which is preliminary data.</text>
</comment>
<dbReference type="AlphaFoldDB" id="R4Z6C6"/>
<gene>
    <name evidence="1" type="ORF">BN381_40031</name>
</gene>
<reference evidence="1 2" key="1">
    <citation type="journal article" date="2013" name="ISME J.">
        <title>Metabolic model for the filamentous 'Candidatus Microthrix parvicella' based on genomic and metagenomic analyses.</title>
        <authorList>
            <person name="Jon McIlroy S."/>
            <person name="Kristiansen R."/>
            <person name="Albertsen M."/>
            <person name="Michael Karst S."/>
            <person name="Rossetti S."/>
            <person name="Lund Nielsen J."/>
            <person name="Tandoi V."/>
            <person name="James Seviour R."/>
            <person name="Nielsen P.H."/>
        </authorList>
    </citation>
    <scope>NUCLEOTIDE SEQUENCE [LARGE SCALE GENOMIC DNA]</scope>
    <source>
        <strain evidence="1 2">RN1</strain>
    </source>
</reference>
<evidence type="ECO:0000313" key="1">
    <source>
        <dbReference type="EMBL" id="CCM64417.1"/>
    </source>
</evidence>
<keyword evidence="2" id="KW-1185">Reference proteome</keyword>
<name>R4Z6C6_9ACTN</name>
<organism evidence="1 2">
    <name type="scientific">Candidatus Neomicrothrix parvicella RN1</name>
    <dbReference type="NCBI Taxonomy" id="1229780"/>
    <lineage>
        <taxon>Bacteria</taxon>
        <taxon>Bacillati</taxon>
        <taxon>Actinomycetota</taxon>
        <taxon>Acidimicrobiia</taxon>
        <taxon>Acidimicrobiales</taxon>
        <taxon>Microthrixaceae</taxon>
        <taxon>Candidatus Neomicrothrix</taxon>
    </lineage>
</organism>